<sequence length="278" mass="31237">MKKDDSGIKEWLGLRIGQLYTTEPFMDLVRFTAQEFAAFEQDAANMATLPEIYRLLRIKPSDIYSLIREQLLQSASWPDNAARKAQIWQELISESNAALHLLYQKNGFLDDVPLASMWEHLAGVKAHNRRLRDILYGQPGAVPRAQIPLSQEGQIVSISQHNGQLPSPQTPFTHEVISAAPVLTHQQQQQQQQQQLQQQQQQQQHNMIRQTSQVNPIPHVPIPRMPAPGTSDPAQQSGLQQSAQVNPSAFQNNPYQQAPNYGHPPLPMSHQVVGQAGH</sequence>
<gene>
    <name evidence="2" type="ORF">LIPSTDRAFT_144290</name>
</gene>
<dbReference type="OrthoDB" id="10414249at2759"/>
<feature type="compositionally biased region" description="Polar residues" evidence="1">
    <location>
        <begin position="205"/>
        <end position="215"/>
    </location>
</feature>
<organism evidence="2 3">
    <name type="scientific">Lipomyces starkeyi NRRL Y-11557</name>
    <dbReference type="NCBI Taxonomy" id="675824"/>
    <lineage>
        <taxon>Eukaryota</taxon>
        <taxon>Fungi</taxon>
        <taxon>Dikarya</taxon>
        <taxon>Ascomycota</taxon>
        <taxon>Saccharomycotina</taxon>
        <taxon>Lipomycetes</taxon>
        <taxon>Lipomycetales</taxon>
        <taxon>Lipomycetaceae</taxon>
        <taxon>Lipomyces</taxon>
    </lineage>
</organism>
<accession>A0A1E3QGI3</accession>
<feature type="compositionally biased region" description="Low complexity" evidence="1">
    <location>
        <begin position="186"/>
        <end position="204"/>
    </location>
</feature>
<dbReference type="Proteomes" id="UP000094385">
    <property type="component" value="Unassembled WGS sequence"/>
</dbReference>
<name>A0A1E3QGI3_LIPST</name>
<keyword evidence="3" id="KW-1185">Reference proteome</keyword>
<protein>
    <submittedName>
        <fullName evidence="2">Uncharacterized protein</fullName>
    </submittedName>
</protein>
<feature type="region of interest" description="Disordered" evidence="1">
    <location>
        <begin position="183"/>
        <end position="278"/>
    </location>
</feature>
<evidence type="ECO:0000313" key="2">
    <source>
        <dbReference type="EMBL" id="ODQ76819.1"/>
    </source>
</evidence>
<feature type="compositionally biased region" description="Polar residues" evidence="1">
    <location>
        <begin position="232"/>
        <end position="259"/>
    </location>
</feature>
<evidence type="ECO:0000256" key="1">
    <source>
        <dbReference type="SAM" id="MobiDB-lite"/>
    </source>
</evidence>
<proteinExistence type="predicted"/>
<dbReference type="AlphaFoldDB" id="A0A1E3QGI3"/>
<reference evidence="2 3" key="1">
    <citation type="journal article" date="2016" name="Proc. Natl. Acad. Sci. U.S.A.">
        <title>Comparative genomics of biotechnologically important yeasts.</title>
        <authorList>
            <person name="Riley R."/>
            <person name="Haridas S."/>
            <person name="Wolfe K.H."/>
            <person name="Lopes M.R."/>
            <person name="Hittinger C.T."/>
            <person name="Goeker M."/>
            <person name="Salamov A.A."/>
            <person name="Wisecaver J.H."/>
            <person name="Long T.M."/>
            <person name="Calvey C.H."/>
            <person name="Aerts A.L."/>
            <person name="Barry K.W."/>
            <person name="Choi C."/>
            <person name="Clum A."/>
            <person name="Coughlan A.Y."/>
            <person name="Deshpande S."/>
            <person name="Douglass A.P."/>
            <person name="Hanson S.J."/>
            <person name="Klenk H.-P."/>
            <person name="LaButti K.M."/>
            <person name="Lapidus A."/>
            <person name="Lindquist E.A."/>
            <person name="Lipzen A.M."/>
            <person name="Meier-Kolthoff J.P."/>
            <person name="Ohm R.A."/>
            <person name="Otillar R.P."/>
            <person name="Pangilinan J.L."/>
            <person name="Peng Y."/>
            <person name="Rokas A."/>
            <person name="Rosa C.A."/>
            <person name="Scheuner C."/>
            <person name="Sibirny A.A."/>
            <person name="Slot J.C."/>
            <person name="Stielow J.B."/>
            <person name="Sun H."/>
            <person name="Kurtzman C.P."/>
            <person name="Blackwell M."/>
            <person name="Grigoriev I.V."/>
            <person name="Jeffries T.W."/>
        </authorList>
    </citation>
    <scope>NUCLEOTIDE SEQUENCE [LARGE SCALE GENOMIC DNA]</scope>
    <source>
        <strain evidence="2 3">NRRL Y-11557</strain>
    </source>
</reference>
<evidence type="ECO:0000313" key="3">
    <source>
        <dbReference type="Proteomes" id="UP000094385"/>
    </source>
</evidence>
<dbReference type="EMBL" id="KV454289">
    <property type="protein sequence ID" value="ODQ76819.1"/>
    <property type="molecule type" value="Genomic_DNA"/>
</dbReference>